<name>T0AN80_9RHOO</name>
<sequence length="82" mass="9025">MAINEPFERSIPYTHAVGTSESITVAEVGRGHDFRLTVTTPDKAASRVSVYLEAPVLDALIDALLDLKDACDRRQHHGRPIL</sequence>
<protein>
    <submittedName>
        <fullName evidence="1">Uncharacterized protein</fullName>
    </submittedName>
</protein>
<proteinExistence type="predicted"/>
<organism evidence="1 2">
    <name type="scientific">Thauera terpenica 58Eu</name>
    <dbReference type="NCBI Taxonomy" id="1348657"/>
    <lineage>
        <taxon>Bacteria</taxon>
        <taxon>Pseudomonadati</taxon>
        <taxon>Pseudomonadota</taxon>
        <taxon>Betaproteobacteria</taxon>
        <taxon>Rhodocyclales</taxon>
        <taxon>Zoogloeaceae</taxon>
        <taxon>Thauera</taxon>
    </lineage>
</organism>
<dbReference type="PATRIC" id="fig|1348657.5.peg.3180"/>
<comment type="caution">
    <text evidence="1">The sequence shown here is derived from an EMBL/GenBank/DDBJ whole genome shotgun (WGS) entry which is preliminary data.</text>
</comment>
<accession>T0AN80</accession>
<dbReference type="EMBL" id="ATJV01000087">
    <property type="protein sequence ID" value="EPZ14329.1"/>
    <property type="molecule type" value="Genomic_DNA"/>
</dbReference>
<dbReference type="AlphaFoldDB" id="T0AN80"/>
<dbReference type="Proteomes" id="UP000015455">
    <property type="component" value="Unassembled WGS sequence"/>
</dbReference>
<keyword evidence="2" id="KW-1185">Reference proteome</keyword>
<evidence type="ECO:0000313" key="1">
    <source>
        <dbReference type="EMBL" id="EPZ14329.1"/>
    </source>
</evidence>
<reference evidence="1 2" key="1">
    <citation type="submission" date="2013-06" db="EMBL/GenBank/DDBJ databases">
        <title>Draft genome sequence of Thauera terpenica.</title>
        <authorList>
            <person name="Liu B."/>
            <person name="Frostegard A.H."/>
            <person name="Shapleigh J.P."/>
        </authorList>
    </citation>
    <scope>NUCLEOTIDE SEQUENCE [LARGE SCALE GENOMIC DNA]</scope>
    <source>
        <strain evidence="1 2">58Eu</strain>
    </source>
</reference>
<gene>
    <name evidence="1" type="ORF">M622_18835</name>
</gene>
<evidence type="ECO:0000313" key="2">
    <source>
        <dbReference type="Proteomes" id="UP000015455"/>
    </source>
</evidence>